<name>A0A848LPA0_9BACT</name>
<dbReference type="EMBL" id="JABBJJ010000193">
    <property type="protein sequence ID" value="NMO19576.1"/>
    <property type="molecule type" value="Genomic_DNA"/>
</dbReference>
<organism evidence="1 2">
    <name type="scientific">Pyxidicoccus fallax</name>
    <dbReference type="NCBI Taxonomy" id="394095"/>
    <lineage>
        <taxon>Bacteria</taxon>
        <taxon>Pseudomonadati</taxon>
        <taxon>Myxococcota</taxon>
        <taxon>Myxococcia</taxon>
        <taxon>Myxococcales</taxon>
        <taxon>Cystobacterineae</taxon>
        <taxon>Myxococcaceae</taxon>
        <taxon>Pyxidicoccus</taxon>
    </lineage>
</organism>
<comment type="caution">
    <text evidence="1">The sequence shown here is derived from an EMBL/GenBank/DDBJ whole genome shotgun (WGS) entry which is preliminary data.</text>
</comment>
<proteinExistence type="predicted"/>
<reference evidence="1 2" key="1">
    <citation type="submission" date="2020-04" db="EMBL/GenBank/DDBJ databases">
        <title>Draft genome of Pyxidicoccus fallax type strain.</title>
        <authorList>
            <person name="Whitworth D.E."/>
        </authorList>
    </citation>
    <scope>NUCLEOTIDE SEQUENCE [LARGE SCALE GENOMIC DNA]</scope>
    <source>
        <strain evidence="1 2">DSM 14698</strain>
    </source>
</reference>
<accession>A0A848LPA0</accession>
<evidence type="ECO:0000313" key="1">
    <source>
        <dbReference type="EMBL" id="NMO19576.1"/>
    </source>
</evidence>
<sequence>MTDIAVLVNLRARRGSEGVGGLVERFLPRARVALTRSLEEARAWISDTLRPNPP</sequence>
<dbReference type="GO" id="GO:0016301">
    <property type="term" value="F:kinase activity"/>
    <property type="evidence" value="ECO:0007669"/>
    <property type="project" value="UniProtKB-KW"/>
</dbReference>
<dbReference type="Proteomes" id="UP000518300">
    <property type="component" value="Unassembled WGS sequence"/>
</dbReference>
<keyword evidence="2" id="KW-1185">Reference proteome</keyword>
<keyword evidence="1" id="KW-0418">Kinase</keyword>
<keyword evidence="1" id="KW-0808">Transferase</keyword>
<feature type="non-terminal residue" evidence="1">
    <location>
        <position position="54"/>
    </location>
</feature>
<dbReference type="AlphaFoldDB" id="A0A848LPA0"/>
<gene>
    <name evidence="1" type="ORF">HG543_32575</name>
</gene>
<evidence type="ECO:0000313" key="2">
    <source>
        <dbReference type="Proteomes" id="UP000518300"/>
    </source>
</evidence>
<protein>
    <submittedName>
        <fullName evidence="1">Diacylglycerol kinase</fullName>
    </submittedName>
</protein>